<sequence length="137" mass="15961">MIQNKASTVDRLAIKAIRCNPICSCRCHPETGIHLLAHYSSSSALWSLILQMLALPLSLALLFLEDWWLYSLSLLPIDRRKSWSVLIMLTWWHIWSERNSCVFKQKGHPVSFLLQRIKDLHDWKMANFSSVALLSWL</sequence>
<evidence type="ECO:0000313" key="4">
    <source>
        <dbReference type="Proteomes" id="UP000008810"/>
    </source>
</evidence>
<protein>
    <recommendedName>
        <fullName evidence="5">Reverse transcriptase zinc-binding domain-containing protein</fullName>
    </recommendedName>
</protein>
<evidence type="ECO:0000313" key="2">
    <source>
        <dbReference type="EMBL" id="PNT74512.1"/>
    </source>
</evidence>
<keyword evidence="1" id="KW-1133">Transmembrane helix</keyword>
<gene>
    <name evidence="2" type="ORF">BRADI_1g16044v3</name>
</gene>
<evidence type="ECO:0000256" key="1">
    <source>
        <dbReference type="SAM" id="Phobius"/>
    </source>
</evidence>
<reference evidence="2 3" key="1">
    <citation type="journal article" date="2010" name="Nature">
        <title>Genome sequencing and analysis of the model grass Brachypodium distachyon.</title>
        <authorList>
            <consortium name="International Brachypodium Initiative"/>
        </authorList>
    </citation>
    <scope>NUCLEOTIDE SEQUENCE [LARGE SCALE GENOMIC DNA]</scope>
    <source>
        <strain evidence="2 3">Bd21</strain>
    </source>
</reference>
<reference evidence="3" key="3">
    <citation type="submission" date="2018-08" db="UniProtKB">
        <authorList>
            <consortium name="EnsemblPlants"/>
        </authorList>
    </citation>
    <scope>IDENTIFICATION</scope>
    <source>
        <strain evidence="3">cv. Bd21</strain>
    </source>
</reference>
<dbReference type="Proteomes" id="UP000008810">
    <property type="component" value="Chromosome 1"/>
</dbReference>
<keyword evidence="1" id="KW-0472">Membrane</keyword>
<proteinExistence type="predicted"/>
<organism evidence="2">
    <name type="scientific">Brachypodium distachyon</name>
    <name type="common">Purple false brome</name>
    <name type="synonym">Trachynia distachya</name>
    <dbReference type="NCBI Taxonomy" id="15368"/>
    <lineage>
        <taxon>Eukaryota</taxon>
        <taxon>Viridiplantae</taxon>
        <taxon>Streptophyta</taxon>
        <taxon>Embryophyta</taxon>
        <taxon>Tracheophyta</taxon>
        <taxon>Spermatophyta</taxon>
        <taxon>Magnoliopsida</taxon>
        <taxon>Liliopsida</taxon>
        <taxon>Poales</taxon>
        <taxon>Poaceae</taxon>
        <taxon>BOP clade</taxon>
        <taxon>Pooideae</taxon>
        <taxon>Stipodae</taxon>
        <taxon>Brachypodieae</taxon>
        <taxon>Brachypodium</taxon>
    </lineage>
</organism>
<keyword evidence="4" id="KW-1185">Reference proteome</keyword>
<evidence type="ECO:0008006" key="5">
    <source>
        <dbReference type="Google" id="ProtNLM"/>
    </source>
</evidence>
<keyword evidence="1" id="KW-0812">Transmembrane</keyword>
<dbReference type="EMBL" id="CM000880">
    <property type="protein sequence ID" value="PNT74512.1"/>
    <property type="molecule type" value="Genomic_DNA"/>
</dbReference>
<evidence type="ECO:0000313" key="3">
    <source>
        <dbReference type="EnsemblPlants" id="PNT74512"/>
    </source>
</evidence>
<name>A0A2K2DJQ8_BRADI</name>
<accession>A0A2K2DJQ8</accession>
<dbReference type="AlphaFoldDB" id="A0A2K2DJQ8"/>
<dbReference type="EnsemblPlants" id="PNT74512">
    <property type="protein sequence ID" value="PNT74512"/>
    <property type="gene ID" value="BRADI_1g16044v3"/>
</dbReference>
<reference evidence="2" key="2">
    <citation type="submission" date="2017-06" db="EMBL/GenBank/DDBJ databases">
        <title>WGS assembly of Brachypodium distachyon.</title>
        <authorList>
            <consortium name="The International Brachypodium Initiative"/>
            <person name="Lucas S."/>
            <person name="Harmon-Smith M."/>
            <person name="Lail K."/>
            <person name="Tice H."/>
            <person name="Grimwood J."/>
            <person name="Bruce D."/>
            <person name="Barry K."/>
            <person name="Shu S."/>
            <person name="Lindquist E."/>
            <person name="Wang M."/>
            <person name="Pitluck S."/>
            <person name="Vogel J.P."/>
            <person name="Garvin D.F."/>
            <person name="Mockler T.C."/>
            <person name="Schmutz J."/>
            <person name="Rokhsar D."/>
            <person name="Bevan M.W."/>
        </authorList>
    </citation>
    <scope>NUCLEOTIDE SEQUENCE</scope>
    <source>
        <strain evidence="2">Bd21</strain>
    </source>
</reference>
<dbReference type="InParanoid" id="A0A2K2DJQ8"/>
<dbReference type="Gramene" id="PNT74512">
    <property type="protein sequence ID" value="PNT74512"/>
    <property type="gene ID" value="BRADI_1g16044v3"/>
</dbReference>
<feature type="transmembrane region" description="Helical" evidence="1">
    <location>
        <begin position="44"/>
        <end position="64"/>
    </location>
</feature>